<sequence>DHIEAITMPSWKHILNYESKYISKDELVDATYEAAIGLNSLKAKAGGISRDIAEINEERIVKASKVMADIDIIMNVSDKDIREKKLQQLKEKIYNYSMSTVCEKKELEFPLFNRRFNWFEIIMTTFSRIN</sequence>
<evidence type="ECO:0000313" key="1">
    <source>
        <dbReference type="EMBL" id="GAH15937.1"/>
    </source>
</evidence>
<proteinExistence type="predicted"/>
<name>X1D6T4_9ZZZZ</name>
<accession>X1D6T4</accession>
<comment type="caution">
    <text evidence="1">The sequence shown here is derived from an EMBL/GenBank/DDBJ whole genome shotgun (WGS) entry which is preliminary data.</text>
</comment>
<reference evidence="1" key="1">
    <citation type="journal article" date="2014" name="Front. Microbiol.">
        <title>High frequency of phylogenetically diverse reductive dehalogenase-homologous genes in deep subseafloor sedimentary metagenomes.</title>
        <authorList>
            <person name="Kawai M."/>
            <person name="Futagami T."/>
            <person name="Toyoda A."/>
            <person name="Takaki Y."/>
            <person name="Nishi S."/>
            <person name="Hori S."/>
            <person name="Arai W."/>
            <person name="Tsubouchi T."/>
            <person name="Morono Y."/>
            <person name="Uchiyama I."/>
            <person name="Ito T."/>
            <person name="Fujiyama A."/>
            <person name="Inagaki F."/>
            <person name="Takami H."/>
        </authorList>
    </citation>
    <scope>NUCLEOTIDE SEQUENCE</scope>
    <source>
        <strain evidence="1">Expedition CK06-06</strain>
    </source>
</reference>
<protein>
    <submittedName>
        <fullName evidence="1">Uncharacterized protein</fullName>
    </submittedName>
</protein>
<organism evidence="1">
    <name type="scientific">marine sediment metagenome</name>
    <dbReference type="NCBI Taxonomy" id="412755"/>
    <lineage>
        <taxon>unclassified sequences</taxon>
        <taxon>metagenomes</taxon>
        <taxon>ecological metagenomes</taxon>
    </lineage>
</organism>
<dbReference type="EMBL" id="BART01036946">
    <property type="protein sequence ID" value="GAH15937.1"/>
    <property type="molecule type" value="Genomic_DNA"/>
</dbReference>
<feature type="non-terminal residue" evidence="1">
    <location>
        <position position="1"/>
    </location>
</feature>
<gene>
    <name evidence="1" type="ORF">S01H4_62067</name>
</gene>
<dbReference type="AlphaFoldDB" id="X1D6T4"/>